<dbReference type="EMBL" id="CDMY01000850">
    <property type="protein sequence ID" value="CEM35306.1"/>
    <property type="molecule type" value="Genomic_DNA"/>
</dbReference>
<dbReference type="InParanoid" id="A0A0G4GWF0"/>
<organism evidence="1 2">
    <name type="scientific">Vitrella brassicaformis (strain CCMP3155)</name>
    <dbReference type="NCBI Taxonomy" id="1169540"/>
    <lineage>
        <taxon>Eukaryota</taxon>
        <taxon>Sar</taxon>
        <taxon>Alveolata</taxon>
        <taxon>Colpodellida</taxon>
        <taxon>Vitrellaceae</taxon>
        <taxon>Vitrella</taxon>
    </lineage>
</organism>
<gene>
    <name evidence="1" type="ORF">Vbra_18900</name>
</gene>
<protein>
    <submittedName>
        <fullName evidence="1">Uncharacterized protein</fullName>
    </submittedName>
</protein>
<dbReference type="AlphaFoldDB" id="A0A0G4GWF0"/>
<evidence type="ECO:0000313" key="2">
    <source>
        <dbReference type="Proteomes" id="UP000041254"/>
    </source>
</evidence>
<name>A0A0G4GWF0_VITBC</name>
<dbReference type="VEuPathDB" id="CryptoDB:Vbra_18900"/>
<sequence length="279" mass="30779">MAGRDGFTQTPDGLGFTQQTAEGLGFMQTPSHLPRGSLPVGGIHTGKRTHSLFTRLSNMVSANPAMKAMKIESGASSLKGSDNMEVDSYVVDIGEVQAVYEAIESYKQHVEAGLEVIEKKRDREITKGHTLKLIYPKEPPFKWDVEWQETKVKGQKIIDDTDWVLEMKQPEREMQVLATGVSDFGCKSIDDVGRLGDQLFTVVREAKKFGVCAPAFRLLTAMKENYEALTSKVDAVVQDMEPVSVPEEKLARAEQMLMGYTNATDLANDLQATHVLAGP</sequence>
<evidence type="ECO:0000313" key="1">
    <source>
        <dbReference type="EMBL" id="CEM35306.1"/>
    </source>
</evidence>
<proteinExistence type="predicted"/>
<dbReference type="Proteomes" id="UP000041254">
    <property type="component" value="Unassembled WGS sequence"/>
</dbReference>
<accession>A0A0G4GWF0</accession>
<keyword evidence="2" id="KW-1185">Reference proteome</keyword>
<reference evidence="1 2" key="1">
    <citation type="submission" date="2014-11" db="EMBL/GenBank/DDBJ databases">
        <authorList>
            <person name="Zhu J."/>
            <person name="Qi W."/>
            <person name="Song R."/>
        </authorList>
    </citation>
    <scope>NUCLEOTIDE SEQUENCE [LARGE SCALE GENOMIC DNA]</scope>
</reference>